<evidence type="ECO:0000256" key="6">
    <source>
        <dbReference type="ARBA" id="ARBA00023157"/>
    </source>
</evidence>
<dbReference type="GO" id="GO:0005886">
    <property type="term" value="C:plasma membrane"/>
    <property type="evidence" value="ECO:0007669"/>
    <property type="project" value="TreeGrafter"/>
</dbReference>
<feature type="compositionally biased region" description="Polar residues" evidence="8">
    <location>
        <begin position="653"/>
        <end position="667"/>
    </location>
</feature>
<evidence type="ECO:0000256" key="8">
    <source>
        <dbReference type="SAM" id="MobiDB-lite"/>
    </source>
</evidence>
<dbReference type="InterPro" id="IPR013783">
    <property type="entry name" value="Ig-like_fold"/>
</dbReference>
<feature type="domain" description="Ig-like" evidence="9">
    <location>
        <begin position="448"/>
        <end position="485"/>
    </location>
</feature>
<accession>A0A2G8LL24</accession>
<feature type="compositionally biased region" description="Polar residues" evidence="8">
    <location>
        <begin position="326"/>
        <end position="337"/>
    </location>
</feature>
<dbReference type="PANTHER" id="PTHR45080">
    <property type="entry name" value="CONTACTIN 5"/>
    <property type="match status" value="1"/>
</dbReference>
<dbReference type="InterPro" id="IPR013098">
    <property type="entry name" value="Ig_I-set"/>
</dbReference>
<dbReference type="Gene3D" id="2.60.40.10">
    <property type="entry name" value="Immunoglobulins"/>
    <property type="match status" value="8"/>
</dbReference>
<proteinExistence type="inferred from homology"/>
<dbReference type="PANTHER" id="PTHR45080:SF8">
    <property type="entry name" value="IG-LIKE DOMAIN-CONTAINING PROTEIN"/>
    <property type="match status" value="1"/>
</dbReference>
<keyword evidence="6" id="KW-1015">Disulfide bond</keyword>
<feature type="compositionally biased region" description="Polar residues" evidence="8">
    <location>
        <begin position="423"/>
        <end position="437"/>
    </location>
</feature>
<dbReference type="GO" id="GO:0060298">
    <property type="term" value="P:positive regulation of sarcomere organization"/>
    <property type="evidence" value="ECO:0007669"/>
    <property type="project" value="UniProtKB-ARBA"/>
</dbReference>
<dbReference type="FunFam" id="2.60.40.10:FF:000107">
    <property type="entry name" value="Myosin, light chain kinase a"/>
    <property type="match status" value="2"/>
</dbReference>
<dbReference type="OrthoDB" id="5985519at2759"/>
<keyword evidence="3" id="KW-0963">Cytoplasm</keyword>
<evidence type="ECO:0000256" key="3">
    <source>
        <dbReference type="ARBA" id="ARBA00022490"/>
    </source>
</evidence>
<comment type="caution">
    <text evidence="10">The sequence shown here is derived from an EMBL/GenBank/DDBJ whole genome shotgun (WGS) entry which is preliminary data.</text>
</comment>
<dbReference type="GO" id="GO:0007156">
    <property type="term" value="P:homophilic cell adhesion via plasma membrane adhesion molecules"/>
    <property type="evidence" value="ECO:0007669"/>
    <property type="project" value="TreeGrafter"/>
</dbReference>
<feature type="region of interest" description="Disordered" evidence="8">
    <location>
        <begin position="653"/>
        <end position="681"/>
    </location>
</feature>
<feature type="region of interest" description="Disordered" evidence="8">
    <location>
        <begin position="423"/>
        <end position="444"/>
    </location>
</feature>
<evidence type="ECO:0000256" key="5">
    <source>
        <dbReference type="ARBA" id="ARBA00022737"/>
    </source>
</evidence>
<evidence type="ECO:0000259" key="9">
    <source>
        <dbReference type="PROSITE" id="PS50835"/>
    </source>
</evidence>
<comment type="similarity">
    <text evidence="2">Belongs to the protein kinase superfamily. CAMK Ser/Thr protein kinase family.</text>
</comment>
<dbReference type="FunFam" id="2.60.40.10:FF:000345">
    <property type="entry name" value="Muscle M-line assembly protein unc-89"/>
    <property type="match status" value="2"/>
</dbReference>
<dbReference type="PROSITE" id="PS50835">
    <property type="entry name" value="IG_LIKE"/>
    <property type="match status" value="8"/>
</dbReference>
<organism evidence="10 11">
    <name type="scientific">Stichopus japonicus</name>
    <name type="common">Sea cucumber</name>
    <dbReference type="NCBI Taxonomy" id="307972"/>
    <lineage>
        <taxon>Eukaryota</taxon>
        <taxon>Metazoa</taxon>
        <taxon>Echinodermata</taxon>
        <taxon>Eleutherozoa</taxon>
        <taxon>Echinozoa</taxon>
        <taxon>Holothuroidea</taxon>
        <taxon>Aspidochirotacea</taxon>
        <taxon>Aspidochirotida</taxon>
        <taxon>Stichopodidae</taxon>
        <taxon>Apostichopus</taxon>
    </lineage>
</organism>
<feature type="region of interest" description="Disordered" evidence="8">
    <location>
        <begin position="542"/>
        <end position="562"/>
    </location>
</feature>
<keyword evidence="7" id="KW-0393">Immunoglobulin domain</keyword>
<dbReference type="InterPro" id="IPR007110">
    <property type="entry name" value="Ig-like_dom"/>
</dbReference>
<feature type="domain" description="Ig-like" evidence="9">
    <location>
        <begin position="148"/>
        <end position="237"/>
    </location>
</feature>
<dbReference type="CDD" id="cd00096">
    <property type="entry name" value="Ig"/>
    <property type="match status" value="1"/>
</dbReference>
<dbReference type="InterPro" id="IPR003599">
    <property type="entry name" value="Ig_sub"/>
</dbReference>
<feature type="domain" description="Ig-like" evidence="9">
    <location>
        <begin position="348"/>
        <end position="437"/>
    </location>
</feature>
<dbReference type="STRING" id="307972.A0A2G8LL24"/>
<dbReference type="InterPro" id="IPR036179">
    <property type="entry name" value="Ig-like_dom_sf"/>
</dbReference>
<evidence type="ECO:0000256" key="7">
    <source>
        <dbReference type="ARBA" id="ARBA00023319"/>
    </source>
</evidence>
<dbReference type="InterPro" id="IPR050958">
    <property type="entry name" value="Cell_Adh-Cytoskel_Orgn"/>
</dbReference>
<dbReference type="PRINTS" id="PR01832">
    <property type="entry name" value="VEGFRECEPTOR"/>
</dbReference>
<reference evidence="10 11" key="1">
    <citation type="journal article" date="2017" name="PLoS Biol.">
        <title>The sea cucumber genome provides insights into morphological evolution and visceral regeneration.</title>
        <authorList>
            <person name="Zhang X."/>
            <person name="Sun L."/>
            <person name="Yuan J."/>
            <person name="Sun Y."/>
            <person name="Gao Y."/>
            <person name="Zhang L."/>
            <person name="Li S."/>
            <person name="Dai H."/>
            <person name="Hamel J.F."/>
            <person name="Liu C."/>
            <person name="Yu Y."/>
            <person name="Liu S."/>
            <person name="Lin W."/>
            <person name="Guo K."/>
            <person name="Jin S."/>
            <person name="Xu P."/>
            <person name="Storey K.B."/>
            <person name="Huan P."/>
            <person name="Zhang T."/>
            <person name="Zhou Y."/>
            <person name="Zhang J."/>
            <person name="Lin C."/>
            <person name="Li X."/>
            <person name="Xing L."/>
            <person name="Huo D."/>
            <person name="Sun M."/>
            <person name="Wang L."/>
            <person name="Mercier A."/>
            <person name="Li F."/>
            <person name="Yang H."/>
            <person name="Xiang J."/>
        </authorList>
    </citation>
    <scope>NUCLEOTIDE SEQUENCE [LARGE SCALE GENOMIC DNA]</scope>
    <source>
        <strain evidence="10">Shaxun</strain>
        <tissue evidence="10">Muscle</tissue>
    </source>
</reference>
<dbReference type="AlphaFoldDB" id="A0A2G8LL24"/>
<dbReference type="SUPFAM" id="SSF48726">
    <property type="entry name" value="Immunoglobulin"/>
    <property type="match status" value="8"/>
</dbReference>
<dbReference type="Proteomes" id="UP000230750">
    <property type="component" value="Unassembled WGS sequence"/>
</dbReference>
<dbReference type="FunFam" id="2.60.40.10:FF:000080">
    <property type="entry name" value="Myosin light chain kinase, smooth muscle"/>
    <property type="match status" value="1"/>
</dbReference>
<dbReference type="Pfam" id="PF07679">
    <property type="entry name" value="I-set"/>
    <property type="match status" value="7"/>
</dbReference>
<dbReference type="GO" id="GO:0031672">
    <property type="term" value="C:A band"/>
    <property type="evidence" value="ECO:0007669"/>
    <property type="project" value="UniProtKB-ARBA"/>
</dbReference>
<dbReference type="SMART" id="SM00408">
    <property type="entry name" value="IGc2"/>
    <property type="match status" value="7"/>
</dbReference>
<feature type="domain" description="Ig-like" evidence="9">
    <location>
        <begin position="601"/>
        <end position="667"/>
    </location>
</feature>
<feature type="domain" description="Ig-like" evidence="9">
    <location>
        <begin position="248"/>
        <end position="337"/>
    </location>
</feature>
<keyword evidence="11" id="KW-1185">Reference proteome</keyword>
<feature type="domain" description="Ig-like" evidence="9">
    <location>
        <begin position="508"/>
        <end position="600"/>
    </location>
</feature>
<dbReference type="SMART" id="SM00409">
    <property type="entry name" value="IG"/>
    <property type="match status" value="6"/>
</dbReference>
<evidence type="ECO:0000256" key="4">
    <source>
        <dbReference type="ARBA" id="ARBA00022729"/>
    </source>
</evidence>
<keyword evidence="5" id="KW-0677">Repeat</keyword>
<sequence length="751" mass="81145">MYHNGDEVGLVIPQSHKDDEGIYACRAATAAGEDMTNSKVIVTEHIKPQFTRRLQSQFAAVDGEPLELSCSVTGDPTPTIQWYKDGKLLDGQSDFEITFSRGEVKLKSSKTTVTDEGVFSCRAVNPAGDDITSCNLLVEAPEPPHIKPYFSSTLEPDLNLPLGEPLILACTVHGYPKPSVTWFKDGVGLENEAPYEITFMHGEATLQVPETIDEDVGVYSCVATNSSGEVSSTCFVSLAAPEPPPSRPHFTTRLEPDLSIPSDETLTLKCKVGGYPPPKTTWYKDGTPLRNEPPYEITTRNGEAVLKVPQAEEEDGGVYSCLATNPSGQDSTSSNVTVAAPEPPPSKPHFISRLEPEMTIPNGDPLHLKCKVGGYPLPKTTWYIDGNPLKNIPPYEIASRGGESSLRIPQTEENDGGVYSCLATNPSGQDTTSSNVTVEAPEPPPSKPHFTLDWSQTQFPDGEPLVLKCKVGGYPPPKTTWYKDGTPLKNEVPYEITSRGGEASLRIPEAMEDDGGLEPEPSLPDGGPLVLKCKVGGYPPPKTTWYKDGTPSKNEPPFEITSRGGEASLRIPEAMEDDGGVYSCLATNPSGQDSTSSNVTVAGGYPPPKTTWYKDGTPLKNEVPYEITSRGGEASLRIPEAMEDDGGVYSCLATNPSGQDSTSSNVTVAAPEPPPSKPHFTSRLEPELSLNDGEPLVLKCKVGGYPPPKTTWYKDGTPSRMSHHLKLQAEVVKLVLGYQRQWKMMVGCIHV</sequence>
<dbReference type="FunFam" id="2.60.40.10:FF:000425">
    <property type="entry name" value="Myosin light chain kinase"/>
    <property type="match status" value="1"/>
</dbReference>
<feature type="domain" description="Ig-like" evidence="9">
    <location>
        <begin position="48"/>
        <end position="132"/>
    </location>
</feature>
<dbReference type="InterPro" id="IPR003598">
    <property type="entry name" value="Ig_sub2"/>
</dbReference>
<evidence type="ECO:0000313" key="11">
    <source>
        <dbReference type="Proteomes" id="UP000230750"/>
    </source>
</evidence>
<keyword evidence="4" id="KW-0732">Signal</keyword>
<comment type="subcellular location">
    <subcellularLocation>
        <location evidence="1">Cytoplasm</location>
    </subcellularLocation>
</comment>
<evidence type="ECO:0000256" key="1">
    <source>
        <dbReference type="ARBA" id="ARBA00004496"/>
    </source>
</evidence>
<name>A0A2G8LL24_STIJA</name>
<dbReference type="Pfam" id="PF13927">
    <property type="entry name" value="Ig_3"/>
    <property type="match status" value="1"/>
</dbReference>
<dbReference type="EMBL" id="MRZV01000044">
    <property type="protein sequence ID" value="PIK60935.1"/>
    <property type="molecule type" value="Genomic_DNA"/>
</dbReference>
<feature type="region of interest" description="Disordered" evidence="8">
    <location>
        <begin position="326"/>
        <end position="347"/>
    </location>
</feature>
<gene>
    <name evidence="10" type="ORF">BSL78_02110</name>
</gene>
<protein>
    <submittedName>
        <fullName evidence="10">Putative muscle M-line assembly protein unc-89</fullName>
    </submittedName>
</protein>
<evidence type="ECO:0000256" key="2">
    <source>
        <dbReference type="ARBA" id="ARBA00006692"/>
    </source>
</evidence>
<dbReference type="GO" id="GO:0045989">
    <property type="term" value="P:positive regulation of striated muscle contraction"/>
    <property type="evidence" value="ECO:0007669"/>
    <property type="project" value="UniProtKB-ARBA"/>
</dbReference>
<evidence type="ECO:0000313" key="10">
    <source>
        <dbReference type="EMBL" id="PIK60935.1"/>
    </source>
</evidence>
<feature type="domain" description="Ig-like" evidence="9">
    <location>
        <begin position="678"/>
        <end position="716"/>
    </location>
</feature>